<keyword evidence="3" id="KW-0804">Transcription</keyword>
<sequence length="122" mass="13768">MNFCQVEPVEEAIKFTLLPFYSNALSQIPDRRFGVAVLHSQTVIIRAVTVQQMQRILDHPLTQRELDVLKLMVNGNTNLDIAQELDITLGTVKTHVRNILTKLNVSDRTQAVVLALRSGLVY</sequence>
<dbReference type="CDD" id="cd06170">
    <property type="entry name" value="LuxR_C_like"/>
    <property type="match status" value="1"/>
</dbReference>
<keyword evidence="1" id="KW-0805">Transcription regulation</keyword>
<dbReference type="InterPro" id="IPR016032">
    <property type="entry name" value="Sig_transdc_resp-reg_C-effctor"/>
</dbReference>
<dbReference type="InterPro" id="IPR000792">
    <property type="entry name" value="Tscrpt_reg_LuxR_C"/>
</dbReference>
<keyword evidence="6" id="KW-1185">Reference proteome</keyword>
<evidence type="ECO:0000256" key="3">
    <source>
        <dbReference type="ARBA" id="ARBA00023163"/>
    </source>
</evidence>
<comment type="caution">
    <text evidence="5">The sequence shown here is derived from an EMBL/GenBank/DDBJ whole genome shotgun (WGS) entry which is preliminary data.</text>
</comment>
<evidence type="ECO:0000313" key="6">
    <source>
        <dbReference type="Proteomes" id="UP000661112"/>
    </source>
</evidence>
<name>A0ABR8D2S9_9NOST</name>
<dbReference type="SUPFAM" id="SSF46894">
    <property type="entry name" value="C-terminal effector domain of the bipartite response regulators"/>
    <property type="match status" value="1"/>
</dbReference>
<evidence type="ECO:0000256" key="1">
    <source>
        <dbReference type="ARBA" id="ARBA00023015"/>
    </source>
</evidence>
<gene>
    <name evidence="5" type="ORF">H6G83_12780</name>
</gene>
<dbReference type="RefSeq" id="WP_190472321.1">
    <property type="nucleotide sequence ID" value="NZ_JACJSG010000015.1"/>
</dbReference>
<dbReference type="PANTHER" id="PTHR44688:SF16">
    <property type="entry name" value="DNA-BINDING TRANSCRIPTIONAL ACTIVATOR DEVR_DOSR"/>
    <property type="match status" value="1"/>
</dbReference>
<evidence type="ECO:0000259" key="4">
    <source>
        <dbReference type="PROSITE" id="PS50043"/>
    </source>
</evidence>
<dbReference type="SMART" id="SM00421">
    <property type="entry name" value="HTH_LUXR"/>
    <property type="match status" value="1"/>
</dbReference>
<feature type="domain" description="HTH luxR-type" evidence="4">
    <location>
        <begin position="54"/>
        <end position="119"/>
    </location>
</feature>
<evidence type="ECO:0000256" key="2">
    <source>
        <dbReference type="ARBA" id="ARBA00023125"/>
    </source>
</evidence>
<accession>A0ABR8D2S9</accession>
<dbReference type="EMBL" id="JACJSG010000015">
    <property type="protein sequence ID" value="MBD2501464.1"/>
    <property type="molecule type" value="Genomic_DNA"/>
</dbReference>
<dbReference type="Proteomes" id="UP000661112">
    <property type="component" value="Unassembled WGS sequence"/>
</dbReference>
<dbReference type="PROSITE" id="PS50043">
    <property type="entry name" value="HTH_LUXR_2"/>
    <property type="match status" value="1"/>
</dbReference>
<organism evidence="5 6">
    <name type="scientific">Anabaena azotica FACHB-119</name>
    <dbReference type="NCBI Taxonomy" id="947527"/>
    <lineage>
        <taxon>Bacteria</taxon>
        <taxon>Bacillati</taxon>
        <taxon>Cyanobacteriota</taxon>
        <taxon>Cyanophyceae</taxon>
        <taxon>Nostocales</taxon>
        <taxon>Nostocaceae</taxon>
        <taxon>Anabaena</taxon>
        <taxon>Anabaena azotica</taxon>
    </lineage>
</organism>
<dbReference type="PRINTS" id="PR00038">
    <property type="entry name" value="HTHLUXR"/>
</dbReference>
<proteinExistence type="predicted"/>
<evidence type="ECO:0000313" key="5">
    <source>
        <dbReference type="EMBL" id="MBD2501464.1"/>
    </source>
</evidence>
<dbReference type="Pfam" id="PF00196">
    <property type="entry name" value="GerE"/>
    <property type="match status" value="1"/>
</dbReference>
<dbReference type="Gene3D" id="1.10.10.10">
    <property type="entry name" value="Winged helix-like DNA-binding domain superfamily/Winged helix DNA-binding domain"/>
    <property type="match status" value="1"/>
</dbReference>
<dbReference type="PANTHER" id="PTHR44688">
    <property type="entry name" value="DNA-BINDING TRANSCRIPTIONAL ACTIVATOR DEVR_DOSR"/>
    <property type="match status" value="1"/>
</dbReference>
<protein>
    <submittedName>
        <fullName evidence="5">Response regulator transcription factor</fullName>
    </submittedName>
</protein>
<reference evidence="5 6" key="1">
    <citation type="journal article" date="2020" name="ISME J.">
        <title>Comparative genomics reveals insights into cyanobacterial evolution and habitat adaptation.</title>
        <authorList>
            <person name="Chen M.Y."/>
            <person name="Teng W.K."/>
            <person name="Zhao L."/>
            <person name="Hu C.X."/>
            <person name="Zhou Y.K."/>
            <person name="Han B.P."/>
            <person name="Song L.R."/>
            <person name="Shu W.S."/>
        </authorList>
    </citation>
    <scope>NUCLEOTIDE SEQUENCE [LARGE SCALE GENOMIC DNA]</scope>
    <source>
        <strain evidence="5 6">FACHB-119</strain>
    </source>
</reference>
<dbReference type="PROSITE" id="PS00622">
    <property type="entry name" value="HTH_LUXR_1"/>
    <property type="match status" value="1"/>
</dbReference>
<keyword evidence="2" id="KW-0238">DNA-binding</keyword>
<dbReference type="InterPro" id="IPR036388">
    <property type="entry name" value="WH-like_DNA-bd_sf"/>
</dbReference>